<dbReference type="AlphaFoldDB" id="A0A699XQK6"/>
<protein>
    <submittedName>
        <fullName evidence="1">Uncharacterized protein</fullName>
    </submittedName>
</protein>
<comment type="caution">
    <text evidence="1">The sequence shown here is derived from an EMBL/GenBank/DDBJ whole genome shotgun (WGS) entry which is preliminary data.</text>
</comment>
<organism evidence="1">
    <name type="scientific">Tanacetum cinerariifolium</name>
    <name type="common">Dalmatian daisy</name>
    <name type="synonym">Chrysanthemum cinerariifolium</name>
    <dbReference type="NCBI Taxonomy" id="118510"/>
    <lineage>
        <taxon>Eukaryota</taxon>
        <taxon>Viridiplantae</taxon>
        <taxon>Streptophyta</taxon>
        <taxon>Embryophyta</taxon>
        <taxon>Tracheophyta</taxon>
        <taxon>Spermatophyta</taxon>
        <taxon>Magnoliopsida</taxon>
        <taxon>eudicotyledons</taxon>
        <taxon>Gunneridae</taxon>
        <taxon>Pentapetalae</taxon>
        <taxon>asterids</taxon>
        <taxon>campanulids</taxon>
        <taxon>Asterales</taxon>
        <taxon>Asteraceae</taxon>
        <taxon>Asteroideae</taxon>
        <taxon>Anthemideae</taxon>
        <taxon>Anthemidinae</taxon>
        <taxon>Tanacetum</taxon>
    </lineage>
</organism>
<evidence type="ECO:0000313" key="1">
    <source>
        <dbReference type="EMBL" id="GFD60580.1"/>
    </source>
</evidence>
<sequence length="67" mass="8110">MARADGSRSHRLQLLDWLRQQLRTDWRCDWSPSVQQPVRPTLRRQFWHRDGLHFGLYSDISVHLVLD</sequence>
<accession>A0A699XQK6</accession>
<dbReference type="EMBL" id="BKCJ011879716">
    <property type="protein sequence ID" value="GFD60580.1"/>
    <property type="molecule type" value="Genomic_DNA"/>
</dbReference>
<reference evidence="1" key="1">
    <citation type="journal article" date="2019" name="Sci. Rep.">
        <title>Draft genome of Tanacetum cinerariifolium, the natural source of mosquito coil.</title>
        <authorList>
            <person name="Yamashiro T."/>
            <person name="Shiraishi A."/>
            <person name="Satake H."/>
            <person name="Nakayama K."/>
        </authorList>
    </citation>
    <scope>NUCLEOTIDE SEQUENCE</scope>
</reference>
<proteinExistence type="predicted"/>
<gene>
    <name evidence="1" type="ORF">Tci_932549</name>
</gene>
<name>A0A699XQK6_TANCI</name>